<name>A0A7W9DJY1_9SPHI</name>
<proteinExistence type="predicted"/>
<evidence type="ECO:0000313" key="3">
    <source>
        <dbReference type="Proteomes" id="UP000537718"/>
    </source>
</evidence>
<sequence length="161" mass="18021">MKDLQTLRFYWLKYEVSAIEELIDSSDGIDNFVFSYYYPATDHAGKPLQLVAYAHMVNAAHPDGIYSTYYDTLSDYEHKTQEICGPVILSNNVLSLTQMLELIDNPEKPDYLVLIPNVNSDRHVYYSVEAHYNDASAIGTAQKSALSGPPPKDTNPSPPAT</sequence>
<feature type="region of interest" description="Disordered" evidence="1">
    <location>
        <begin position="141"/>
        <end position="161"/>
    </location>
</feature>
<evidence type="ECO:0000313" key="2">
    <source>
        <dbReference type="EMBL" id="MBB5621234.1"/>
    </source>
</evidence>
<dbReference type="EMBL" id="JACHCF010000004">
    <property type="protein sequence ID" value="MBB5621234.1"/>
    <property type="molecule type" value="Genomic_DNA"/>
</dbReference>
<reference evidence="2 3" key="1">
    <citation type="submission" date="2020-08" db="EMBL/GenBank/DDBJ databases">
        <title>Genomic Encyclopedia of Type Strains, Phase IV (KMG-V): Genome sequencing to study the core and pangenomes of soil and plant-associated prokaryotes.</title>
        <authorList>
            <person name="Whitman W."/>
        </authorList>
    </citation>
    <scope>NUCLEOTIDE SEQUENCE [LARGE SCALE GENOMIC DNA]</scope>
    <source>
        <strain evidence="2 3">MP7CTX6</strain>
    </source>
</reference>
<feature type="compositionally biased region" description="Pro residues" evidence="1">
    <location>
        <begin position="148"/>
        <end position="161"/>
    </location>
</feature>
<protein>
    <submittedName>
        <fullName evidence="2">Uncharacterized protein</fullName>
    </submittedName>
</protein>
<gene>
    <name evidence="2" type="ORF">HDE69_002287</name>
</gene>
<organism evidence="2 3">
    <name type="scientific">Pedobacter cryoconitis</name>
    <dbReference type="NCBI Taxonomy" id="188932"/>
    <lineage>
        <taxon>Bacteria</taxon>
        <taxon>Pseudomonadati</taxon>
        <taxon>Bacteroidota</taxon>
        <taxon>Sphingobacteriia</taxon>
        <taxon>Sphingobacteriales</taxon>
        <taxon>Sphingobacteriaceae</taxon>
        <taxon>Pedobacter</taxon>
    </lineage>
</organism>
<comment type="caution">
    <text evidence="2">The sequence shown here is derived from an EMBL/GenBank/DDBJ whole genome shotgun (WGS) entry which is preliminary data.</text>
</comment>
<dbReference type="Proteomes" id="UP000537718">
    <property type="component" value="Unassembled WGS sequence"/>
</dbReference>
<accession>A0A7W9DJY1</accession>
<dbReference type="AlphaFoldDB" id="A0A7W9DJY1"/>
<dbReference type="RefSeq" id="WP_183867201.1">
    <property type="nucleotide sequence ID" value="NZ_JACHCF010000004.1"/>
</dbReference>
<evidence type="ECO:0000256" key="1">
    <source>
        <dbReference type="SAM" id="MobiDB-lite"/>
    </source>
</evidence>